<name>A0A387FXW2_9HYPH</name>
<dbReference type="Gene3D" id="3.30.70.100">
    <property type="match status" value="1"/>
</dbReference>
<sequence>MIEIVATVRVRRQRMGVVLRYLEAVVEPVRLDPDCLHFGFVTDALNPPLEHGPEITIVIRWASKLSLETRRRDARIATFLSALGEHIAVATVNERQLSDDLGAVECNALLENQDLEVA</sequence>
<reference evidence="1 2" key="1">
    <citation type="submission" date="2018-10" db="EMBL/GenBank/DDBJ databases">
        <title>Rhizobium etli, R. leguminosarum and a new Rhizobium genospecies from Phaseolus dumosus.</title>
        <authorList>
            <person name="Ramirez-Puebla S.T."/>
            <person name="Rogel-Hernandez M.A."/>
            <person name="Guerrero G."/>
            <person name="Ormeno-Orrillo E."/>
            <person name="Martinez-Romero J.C."/>
            <person name="Negrete-Yankelevich S."/>
            <person name="Martinez-Romero E."/>
        </authorList>
    </citation>
    <scope>NUCLEOTIDE SEQUENCE [LARGE SCALE GENOMIC DNA]</scope>
    <source>
        <strain evidence="1 2">CCGE525</strain>
    </source>
</reference>
<organism evidence="1 2">
    <name type="scientific">Rhizobium jaguaris</name>
    <dbReference type="NCBI Taxonomy" id="1312183"/>
    <lineage>
        <taxon>Bacteria</taxon>
        <taxon>Pseudomonadati</taxon>
        <taxon>Pseudomonadota</taxon>
        <taxon>Alphaproteobacteria</taxon>
        <taxon>Hyphomicrobiales</taxon>
        <taxon>Rhizobiaceae</taxon>
        <taxon>Rhizobium/Agrobacterium group</taxon>
        <taxon>Rhizobium</taxon>
    </lineage>
</organism>
<protein>
    <recommendedName>
        <fullName evidence="3">ABM domain-containing protein</fullName>
    </recommendedName>
</protein>
<dbReference type="AlphaFoldDB" id="A0A387FXW2"/>
<dbReference type="RefSeq" id="WP_120704952.1">
    <property type="nucleotide sequence ID" value="NZ_CP032694.1"/>
</dbReference>
<dbReference type="KEGG" id="rjg:CCGE525_14920"/>
<evidence type="ECO:0000313" key="1">
    <source>
        <dbReference type="EMBL" id="AYG59956.1"/>
    </source>
</evidence>
<keyword evidence="2" id="KW-1185">Reference proteome</keyword>
<dbReference type="OrthoDB" id="287932at2"/>
<gene>
    <name evidence="1" type="ORF">CCGE525_14920</name>
</gene>
<dbReference type="InterPro" id="IPR011008">
    <property type="entry name" value="Dimeric_a/b-barrel"/>
</dbReference>
<dbReference type="SUPFAM" id="SSF54909">
    <property type="entry name" value="Dimeric alpha+beta barrel"/>
    <property type="match status" value="1"/>
</dbReference>
<dbReference type="EMBL" id="CP032694">
    <property type="protein sequence ID" value="AYG59956.1"/>
    <property type="molecule type" value="Genomic_DNA"/>
</dbReference>
<proteinExistence type="predicted"/>
<accession>A0A387FXW2</accession>
<evidence type="ECO:0008006" key="3">
    <source>
        <dbReference type="Google" id="ProtNLM"/>
    </source>
</evidence>
<dbReference type="Proteomes" id="UP000282195">
    <property type="component" value="Chromosome"/>
</dbReference>
<evidence type="ECO:0000313" key="2">
    <source>
        <dbReference type="Proteomes" id="UP000282195"/>
    </source>
</evidence>